<keyword evidence="3" id="KW-1185">Reference proteome</keyword>
<organism evidence="2 3">
    <name type="scientific">Bacteroides eggerthii</name>
    <dbReference type="NCBI Taxonomy" id="28111"/>
    <lineage>
        <taxon>Bacteria</taxon>
        <taxon>Pseudomonadati</taxon>
        <taxon>Bacteroidota</taxon>
        <taxon>Bacteroidia</taxon>
        <taxon>Bacteroidales</taxon>
        <taxon>Bacteroidaceae</taxon>
        <taxon>Bacteroides</taxon>
    </lineage>
</organism>
<dbReference type="Pfam" id="PF16585">
    <property type="entry name" value="Lipocalin_8"/>
    <property type="match status" value="1"/>
</dbReference>
<dbReference type="EMBL" id="JAUDCF010000018">
    <property type="protein sequence ID" value="MDM8145962.1"/>
    <property type="molecule type" value="Genomic_DNA"/>
</dbReference>
<gene>
    <name evidence="2" type="ORF">QUW02_08525</name>
</gene>
<feature type="domain" description="Lipocalin-like" evidence="1">
    <location>
        <begin position="4"/>
        <end position="135"/>
    </location>
</feature>
<dbReference type="InterPro" id="IPR024311">
    <property type="entry name" value="Lipocalin-like"/>
</dbReference>
<evidence type="ECO:0000259" key="1">
    <source>
        <dbReference type="Pfam" id="PF16585"/>
    </source>
</evidence>
<comment type="caution">
    <text evidence="2">The sequence shown here is derived from an EMBL/GenBank/DDBJ whole genome shotgun (WGS) entry which is preliminary data.</text>
</comment>
<protein>
    <submittedName>
        <fullName evidence="2">Lipocalin-like domain-containing protein</fullName>
    </submittedName>
</protein>
<dbReference type="Gene3D" id="2.40.128.280">
    <property type="match status" value="1"/>
</dbReference>
<reference evidence="3" key="1">
    <citation type="submission" date="2023-07" db="EMBL/GenBank/DDBJ databases">
        <title>Identification and characterization of horizontal gene transfer across gut microbiota members of farm animals based on homology search.</title>
        <authorList>
            <person name="Schwarzerova J."/>
            <person name="Nykrynova M."/>
            <person name="Jureckova K."/>
            <person name="Cejkova D."/>
            <person name="Rychlik I."/>
        </authorList>
    </citation>
    <scope>NUCLEOTIDE SEQUENCE [LARGE SCALE GENOMIC DNA]</scope>
    <source>
        <strain evidence="3">ET4</strain>
    </source>
</reference>
<sequence>MVLITWGCDKKWPINGNLDGYWQLMTVETKSDGVKTNCHRMYIGIQLHMIELKDLGNNGYKNFFGELNYDEDKNIVVIKNLKEKVSTSDNGQMADIKDLNHYGINSQETVFDVIKADGKTLILESDYARLTMRSF</sequence>
<name>A0ABT7U602_9BACE</name>
<dbReference type="Proteomes" id="UP001228403">
    <property type="component" value="Unassembled WGS sequence"/>
</dbReference>
<evidence type="ECO:0000313" key="2">
    <source>
        <dbReference type="EMBL" id="MDM8145962.1"/>
    </source>
</evidence>
<evidence type="ECO:0000313" key="3">
    <source>
        <dbReference type="Proteomes" id="UP001228403"/>
    </source>
</evidence>
<proteinExistence type="predicted"/>
<accession>A0ABT7U602</accession>